<dbReference type="RefSeq" id="WP_185374976.1">
    <property type="nucleotide sequence ID" value="NZ_JAARRM010000007.1"/>
</dbReference>
<reference evidence="1 2" key="1">
    <citation type="submission" date="2020-03" db="EMBL/GenBank/DDBJ databases">
        <title>Soil Listeria distribution.</title>
        <authorList>
            <person name="Liao J."/>
            <person name="Wiedmann M."/>
        </authorList>
    </citation>
    <scope>NUCLEOTIDE SEQUENCE [LARGE SCALE GENOMIC DNA]</scope>
    <source>
        <strain evidence="1 2">FSL L7-1507</strain>
    </source>
</reference>
<dbReference type="InterPro" id="IPR032359">
    <property type="entry name" value="KwaB-like"/>
</dbReference>
<dbReference type="Proteomes" id="UP000559885">
    <property type="component" value="Unassembled WGS sequence"/>
</dbReference>
<organism evidence="1 2">
    <name type="scientific">Listeria aquatica</name>
    <dbReference type="NCBI Taxonomy" id="1494960"/>
    <lineage>
        <taxon>Bacteria</taxon>
        <taxon>Bacillati</taxon>
        <taxon>Bacillota</taxon>
        <taxon>Bacilli</taxon>
        <taxon>Bacillales</taxon>
        <taxon>Listeriaceae</taxon>
        <taxon>Listeria</taxon>
    </lineage>
</organism>
<comment type="caution">
    <text evidence="1">The sequence shown here is derived from an EMBL/GenBank/DDBJ whole genome shotgun (WGS) entry which is preliminary data.</text>
</comment>
<dbReference type="AlphaFoldDB" id="A0A841ZSA0"/>
<accession>A0A841ZSA0</accession>
<proteinExistence type="predicted"/>
<gene>
    <name evidence="1" type="ORF">HB912_12290</name>
</gene>
<dbReference type="EMBL" id="JAARRM010000007">
    <property type="protein sequence ID" value="MBC1522427.1"/>
    <property type="molecule type" value="Genomic_DNA"/>
</dbReference>
<name>A0A841ZSA0_9LIST</name>
<evidence type="ECO:0000313" key="2">
    <source>
        <dbReference type="Proteomes" id="UP000559885"/>
    </source>
</evidence>
<protein>
    <submittedName>
        <fullName evidence="1">DUF4868 domain-containing protein</fullName>
    </submittedName>
</protein>
<dbReference type="Pfam" id="PF16162">
    <property type="entry name" value="KwaB"/>
    <property type="match status" value="1"/>
</dbReference>
<evidence type="ECO:0000313" key="1">
    <source>
        <dbReference type="EMBL" id="MBC1522427.1"/>
    </source>
</evidence>
<sequence>MDIKYVIERLNELDVSQSEAVTLYFIDKRKKGLTAFVPELGLEVRKKLKEMFKITLESPIFELIQKDFNLNGREEDTLEIADLSIGRANEIINDIFSNAPQQDIEQMQLDNINFYLIEFRLENIDHGTDSFKILRRFYKYKKLKKGLKGYFTGNHFKEFDEDIVGVDCDVDLIIFNDEMLVVNRASLNNIFDMNDFYIEKTKAILDDIGTYNKINNFELFSKECLEDRNLVKRFTQLQKDENAVSSFFNHYANLPKVIDEVSLEIKLDSEGNIDYQGQYVERLDIFKCIADKFYKTLLKGVIGEDALR</sequence>